<dbReference type="EMBL" id="JAGISH010000015">
    <property type="protein sequence ID" value="MBP0484692.1"/>
    <property type="molecule type" value="Genomic_DNA"/>
</dbReference>
<dbReference type="Gene3D" id="3.40.50.300">
    <property type="entry name" value="P-loop containing nucleotide triphosphate hydrolases"/>
    <property type="match status" value="1"/>
</dbReference>
<dbReference type="SUPFAM" id="SSF52540">
    <property type="entry name" value="P-loop containing nucleoside triphosphate hydrolases"/>
    <property type="match status" value="1"/>
</dbReference>
<feature type="domain" description="AAA+ ATPase" evidence="1">
    <location>
        <begin position="49"/>
        <end position="260"/>
    </location>
</feature>
<dbReference type="PANTHER" id="PTHR34301:SF8">
    <property type="entry name" value="ATPASE DOMAIN-CONTAINING PROTEIN"/>
    <property type="match status" value="1"/>
</dbReference>
<name>A0A940MVG4_9RHOB</name>
<gene>
    <name evidence="2" type="ORF">J5474_19645</name>
</gene>
<dbReference type="InterPro" id="IPR027417">
    <property type="entry name" value="P-loop_NTPase"/>
</dbReference>
<protein>
    <submittedName>
        <fullName evidence="2">ATP-binding protein</fullName>
    </submittedName>
</protein>
<keyword evidence="3" id="KW-1185">Reference proteome</keyword>
<evidence type="ECO:0000313" key="2">
    <source>
        <dbReference type="EMBL" id="MBP0484692.1"/>
    </source>
</evidence>
<keyword evidence="2" id="KW-0547">Nucleotide-binding</keyword>
<reference evidence="2" key="1">
    <citation type="submission" date="2021-03" db="EMBL/GenBank/DDBJ databases">
        <title>Sagittula salina sp. nov. strain M10.9X isolated from the marine waste.</title>
        <authorList>
            <person name="Satari L."/>
            <person name="Molina-Menor E."/>
            <person name="Vidal-Verdu A."/>
            <person name="Pascual J."/>
            <person name="Pereto J."/>
            <person name="Porcar M."/>
        </authorList>
    </citation>
    <scope>NUCLEOTIDE SEQUENCE</scope>
    <source>
        <strain evidence="2">M10.9X</strain>
    </source>
</reference>
<evidence type="ECO:0000313" key="3">
    <source>
        <dbReference type="Proteomes" id="UP000675940"/>
    </source>
</evidence>
<keyword evidence="2" id="KW-0067">ATP-binding</keyword>
<dbReference type="Pfam" id="PF13191">
    <property type="entry name" value="AAA_16"/>
    <property type="match status" value="1"/>
</dbReference>
<dbReference type="PANTHER" id="PTHR34301">
    <property type="entry name" value="DNA-BINDING PROTEIN-RELATED"/>
    <property type="match status" value="1"/>
</dbReference>
<organism evidence="2 3">
    <name type="scientific">Sagittula salina</name>
    <dbReference type="NCBI Taxonomy" id="2820268"/>
    <lineage>
        <taxon>Bacteria</taxon>
        <taxon>Pseudomonadati</taxon>
        <taxon>Pseudomonadota</taxon>
        <taxon>Alphaproteobacteria</taxon>
        <taxon>Rhodobacterales</taxon>
        <taxon>Roseobacteraceae</taxon>
        <taxon>Sagittula</taxon>
    </lineage>
</organism>
<evidence type="ECO:0000259" key="1">
    <source>
        <dbReference type="SMART" id="SM00382"/>
    </source>
</evidence>
<dbReference type="GO" id="GO:0005524">
    <property type="term" value="F:ATP binding"/>
    <property type="evidence" value="ECO:0007669"/>
    <property type="project" value="UniProtKB-KW"/>
</dbReference>
<proteinExistence type="predicted"/>
<dbReference type="InterPro" id="IPR003593">
    <property type="entry name" value="AAA+_ATPase"/>
</dbReference>
<dbReference type="AlphaFoldDB" id="A0A940MVG4"/>
<dbReference type="InterPro" id="IPR041664">
    <property type="entry name" value="AAA_16"/>
</dbReference>
<comment type="caution">
    <text evidence="2">The sequence shown here is derived from an EMBL/GenBank/DDBJ whole genome shotgun (WGS) entry which is preliminary data.</text>
</comment>
<accession>A0A940MVG4</accession>
<dbReference type="SMART" id="SM00382">
    <property type="entry name" value="AAA"/>
    <property type="match status" value="1"/>
</dbReference>
<dbReference type="Proteomes" id="UP000675940">
    <property type="component" value="Unassembled WGS sequence"/>
</dbReference>
<sequence>MRAVLASDSQTFGKSLSAVLSPAQPLQSPEFLRGREAHLYGIEKALYQPGRHVLIHGLRGVGKSSLAQTAAFQVAEKHDPIIVGCDPASTFLTVVREIFEEAEQEDPRLISKISEASAGFSNFGISAQGKTAISHGTVDDPSSLNEAVRLLSFVANQVGHRLIVVIDEFDLITDKRQQSLFTNLVKQLSDKRVDVCLIFCGIGESPAAIMEAHGSADRYFHTVELGPLEWEARQEIVSDAANRLGIKVDRDTIIRISKISDGFPHFIHFISEKLFWRIFEAQNDGVATPELFELAMEDAAASMDMRLKGPYERATQKYHGDTEPILWAVADGHEFVRRSRAVFDESYIRIMRDLGREPLDRDRFNQRINSLKQESHSSILYGSRQGWYEFTEKMIRGYVRLRAAQHGVDLARDHPVGPRFAK</sequence>
<dbReference type="RefSeq" id="WP_209363266.1">
    <property type="nucleotide sequence ID" value="NZ_JAGISH010000015.1"/>
</dbReference>